<dbReference type="GO" id="GO:0046872">
    <property type="term" value="F:metal ion binding"/>
    <property type="evidence" value="ECO:0007669"/>
    <property type="project" value="UniProtKB-KW"/>
</dbReference>
<evidence type="ECO:0000256" key="5">
    <source>
        <dbReference type="ARBA" id="ARBA00022741"/>
    </source>
</evidence>
<dbReference type="InterPro" id="IPR004881">
    <property type="entry name" value="Ribosome_biogen_GTPase_RsgA"/>
</dbReference>
<dbReference type="PANTHER" id="PTHR32120:SF10">
    <property type="entry name" value="SMALL RIBOSOMAL SUBUNIT BIOGENESIS GTPASE RSGA"/>
    <property type="match status" value="1"/>
</dbReference>
<reference evidence="13 14" key="1">
    <citation type="submission" date="2013-02" db="EMBL/GenBank/DDBJ databases">
        <authorList>
            <person name="Harkins D.M."/>
            <person name="Durkin A.S."/>
            <person name="Brinkac L.M."/>
            <person name="Haft D.H."/>
            <person name="Selengut J.D."/>
            <person name="Sanka R."/>
            <person name="DePew J."/>
            <person name="Purushe J."/>
            <person name="Tulsiani S.M."/>
            <person name="Graham G.C."/>
            <person name="Burns M.-A."/>
            <person name="Dohnt M.F."/>
            <person name="Smythe L.D."/>
            <person name="McKay D.B."/>
            <person name="Craig S.B."/>
            <person name="Vinetz J.M."/>
            <person name="Sutton G.G."/>
            <person name="Nierman W.C."/>
            <person name="Fouts D.E."/>
        </authorList>
    </citation>
    <scope>NUCLEOTIDE SEQUENCE [LARGE SCALE GENOMIC DNA]</scope>
    <source>
        <strain evidence="13 14">LT2050</strain>
    </source>
</reference>
<dbReference type="PANTHER" id="PTHR32120">
    <property type="entry name" value="SMALL RIBOSOMAL SUBUNIT BIOGENESIS GTPASE RSGA"/>
    <property type="match status" value="1"/>
</dbReference>
<dbReference type="CDD" id="cd01854">
    <property type="entry name" value="YjeQ_EngC"/>
    <property type="match status" value="1"/>
</dbReference>
<evidence type="ECO:0000256" key="9">
    <source>
        <dbReference type="ARBA" id="ARBA00023134"/>
    </source>
</evidence>
<keyword evidence="4 10" id="KW-0699">rRNA-binding</keyword>
<evidence type="ECO:0000256" key="2">
    <source>
        <dbReference type="ARBA" id="ARBA00022517"/>
    </source>
</evidence>
<evidence type="ECO:0000313" key="14">
    <source>
        <dbReference type="Proteomes" id="UP000011778"/>
    </source>
</evidence>
<dbReference type="PROSITE" id="PS50936">
    <property type="entry name" value="ENGC_GTPASE"/>
    <property type="match status" value="1"/>
</dbReference>
<comment type="subunit">
    <text evidence="10">Monomer. Associates with 30S ribosomal subunit, binds 16S rRNA.</text>
</comment>
<dbReference type="GO" id="GO:0005525">
    <property type="term" value="F:GTP binding"/>
    <property type="evidence" value="ECO:0007669"/>
    <property type="project" value="UniProtKB-UniRule"/>
</dbReference>
<keyword evidence="7 10" id="KW-0862">Zinc</keyword>
<dbReference type="InterPro" id="IPR010914">
    <property type="entry name" value="RsgA_GTPase_dom"/>
</dbReference>
<keyword evidence="6 10" id="KW-0378">Hydrolase</keyword>
<keyword evidence="8 10" id="KW-0694">RNA-binding</keyword>
<feature type="domain" description="EngC GTPase" evidence="11">
    <location>
        <begin position="110"/>
        <end position="257"/>
    </location>
</feature>
<dbReference type="GO" id="GO:0019843">
    <property type="term" value="F:rRNA binding"/>
    <property type="evidence" value="ECO:0007669"/>
    <property type="project" value="UniProtKB-KW"/>
</dbReference>
<comment type="function">
    <text evidence="10">One of several proteins that assist in the late maturation steps of the functional core of the 30S ribosomal subunit. Helps release RbfA from mature subunits. May play a role in the assembly of ribosomal proteins into the subunit. Circularly permuted GTPase that catalyzes slow GTP hydrolysis, GTPase activity is stimulated by the 30S ribosomal subunit.</text>
</comment>
<keyword evidence="2 10" id="KW-0690">Ribosome biogenesis</keyword>
<evidence type="ECO:0000256" key="10">
    <source>
        <dbReference type="HAMAP-Rule" id="MF_01820"/>
    </source>
</evidence>
<evidence type="ECO:0000259" key="11">
    <source>
        <dbReference type="PROSITE" id="PS50936"/>
    </source>
</evidence>
<dbReference type="GO" id="GO:0003924">
    <property type="term" value="F:GTPase activity"/>
    <property type="evidence" value="ECO:0007669"/>
    <property type="project" value="UniProtKB-UniRule"/>
</dbReference>
<dbReference type="InterPro" id="IPR027417">
    <property type="entry name" value="P-loop_NTPase"/>
</dbReference>
<comment type="subcellular location">
    <subcellularLocation>
        <location evidence="10">Cytoplasm</location>
    </subcellularLocation>
</comment>
<comment type="caution">
    <text evidence="13">The sequence shown here is derived from an EMBL/GenBank/DDBJ whole genome shotgun (WGS) entry which is preliminary data.</text>
</comment>
<evidence type="ECO:0000256" key="7">
    <source>
        <dbReference type="ARBA" id="ARBA00022833"/>
    </source>
</evidence>
<organism evidence="13 14">
    <name type="scientific">Leptospira interrogans serovar Copenhageni str. LT2050</name>
    <dbReference type="NCBI Taxonomy" id="1001598"/>
    <lineage>
        <taxon>Bacteria</taxon>
        <taxon>Pseudomonadati</taxon>
        <taxon>Spirochaetota</taxon>
        <taxon>Spirochaetia</taxon>
        <taxon>Leptospirales</taxon>
        <taxon>Leptospiraceae</taxon>
        <taxon>Leptospira</taxon>
    </lineage>
</organism>
<feature type="domain" description="CP-type G" evidence="12">
    <location>
        <begin position="101"/>
        <end position="259"/>
    </location>
</feature>
<dbReference type="Proteomes" id="UP000011778">
    <property type="component" value="Unassembled WGS sequence"/>
</dbReference>
<feature type="binding site" evidence="10">
    <location>
        <position position="289"/>
    </location>
    <ligand>
        <name>Zn(2+)</name>
        <dbReference type="ChEBI" id="CHEBI:29105"/>
    </ligand>
</feature>
<protein>
    <recommendedName>
        <fullName evidence="10">Small ribosomal subunit biogenesis GTPase RsgA</fullName>
        <ecNumber evidence="10">3.6.1.-</ecNumber>
    </recommendedName>
</protein>
<name>M3GD02_LEPIT</name>
<evidence type="ECO:0000256" key="4">
    <source>
        <dbReference type="ARBA" id="ARBA00022730"/>
    </source>
</evidence>
<gene>
    <name evidence="13" type="primary">rsgA_2</name>
    <name evidence="10" type="synonym">rsgA</name>
    <name evidence="13" type="ORF">LEP1GSC150_5429</name>
</gene>
<dbReference type="EC" id="3.6.1.-" evidence="10"/>
<evidence type="ECO:0000256" key="3">
    <source>
        <dbReference type="ARBA" id="ARBA00022723"/>
    </source>
</evidence>
<evidence type="ECO:0000256" key="8">
    <source>
        <dbReference type="ARBA" id="ARBA00022884"/>
    </source>
</evidence>
<accession>M3GD02</accession>
<dbReference type="Gene3D" id="3.40.50.300">
    <property type="entry name" value="P-loop containing nucleotide triphosphate hydrolases"/>
    <property type="match status" value="1"/>
</dbReference>
<keyword evidence="1 10" id="KW-0963">Cytoplasm</keyword>
<dbReference type="NCBIfam" id="TIGR00157">
    <property type="entry name" value="ribosome small subunit-dependent GTPase A"/>
    <property type="match status" value="1"/>
</dbReference>
<comment type="cofactor">
    <cofactor evidence="10">
        <name>Zn(2+)</name>
        <dbReference type="ChEBI" id="CHEBI:29105"/>
    </cofactor>
    <text evidence="10">Binds 1 zinc ion per subunit.</text>
</comment>
<dbReference type="GO" id="GO:0042274">
    <property type="term" value="P:ribosomal small subunit biogenesis"/>
    <property type="evidence" value="ECO:0007669"/>
    <property type="project" value="UniProtKB-UniRule"/>
</dbReference>
<sequence>MSQPNSILMSYGWDPSIYLEEPKLLEGLKPGRVLAVYGEYSKIIIEQGEKKGIFSGALMASGESIVTGDWVLIREIEGDELCIVEKILPRKTFLRRSNPGKRKGSQAIASNIDLLLVIMGLDNDYSPRRIERYLFLAKVSGAQVTIVLNKKDLCMDPENKFMEIKMIAGETPIEMISALDLKQTRTILQWIDPGKTIAFLGSSGAGKSTIINSLLGGEIQKTNEVKVSDGTGKHTTTRRELFLLPSGGVLMDNPGIREVGLFSEGSEDELEEVFPEIAVAAEECRFNDCSHNEEPNCGVVAAVKDGRISEARYFSYLKLSKELMAYQALNDPEEARKKNKKINKCPKLYKRDLRIRVENSSFYRLRHFVFRNFLLNNRFVKKFHSGRLTKLLQSNVSIKQKQIENSFFNDSILIFKFKNPFFIT</sequence>
<dbReference type="EMBL" id="AFMD02000129">
    <property type="protein sequence ID" value="EMG23285.1"/>
    <property type="molecule type" value="Genomic_DNA"/>
</dbReference>
<dbReference type="GO" id="GO:0005737">
    <property type="term" value="C:cytoplasm"/>
    <property type="evidence" value="ECO:0007669"/>
    <property type="project" value="UniProtKB-SubCell"/>
</dbReference>
<dbReference type="Pfam" id="PF03193">
    <property type="entry name" value="RsgA_GTPase"/>
    <property type="match status" value="1"/>
</dbReference>
<evidence type="ECO:0000313" key="13">
    <source>
        <dbReference type="EMBL" id="EMG23285.1"/>
    </source>
</evidence>
<dbReference type="InterPro" id="IPR030378">
    <property type="entry name" value="G_CP_dom"/>
</dbReference>
<feature type="binding site" evidence="10">
    <location>
        <position position="291"/>
    </location>
    <ligand>
        <name>Zn(2+)</name>
        <dbReference type="ChEBI" id="CHEBI:29105"/>
    </ligand>
</feature>
<keyword evidence="3 10" id="KW-0479">Metal-binding</keyword>
<feature type="binding site" evidence="10">
    <location>
        <begin position="149"/>
        <end position="152"/>
    </location>
    <ligand>
        <name>GTP</name>
        <dbReference type="ChEBI" id="CHEBI:37565"/>
    </ligand>
</feature>
<keyword evidence="5 10" id="KW-0547">Nucleotide-binding</keyword>
<dbReference type="SUPFAM" id="SSF52540">
    <property type="entry name" value="P-loop containing nucleoside triphosphate hydrolases"/>
    <property type="match status" value="1"/>
</dbReference>
<evidence type="ECO:0000256" key="1">
    <source>
        <dbReference type="ARBA" id="ARBA00022490"/>
    </source>
</evidence>
<dbReference type="Gene3D" id="1.10.40.50">
    <property type="entry name" value="Probable gtpase engc, domain 3"/>
    <property type="match status" value="1"/>
</dbReference>
<feature type="binding site" evidence="10">
    <location>
        <position position="297"/>
    </location>
    <ligand>
        <name>Zn(2+)</name>
        <dbReference type="ChEBI" id="CHEBI:29105"/>
    </ligand>
</feature>
<dbReference type="PROSITE" id="PS51721">
    <property type="entry name" value="G_CP"/>
    <property type="match status" value="1"/>
</dbReference>
<dbReference type="HAMAP" id="MF_01820">
    <property type="entry name" value="GTPase_RsgA"/>
    <property type="match status" value="1"/>
</dbReference>
<evidence type="ECO:0000256" key="6">
    <source>
        <dbReference type="ARBA" id="ARBA00022801"/>
    </source>
</evidence>
<keyword evidence="9 10" id="KW-0342">GTP-binding</keyword>
<proteinExistence type="inferred from homology"/>
<evidence type="ECO:0000259" key="12">
    <source>
        <dbReference type="PROSITE" id="PS51721"/>
    </source>
</evidence>
<comment type="similarity">
    <text evidence="10">Belongs to the TRAFAC class YlqF/YawG GTPase family. RsgA subfamily.</text>
</comment>
<feature type="binding site" evidence="10">
    <location>
        <position position="284"/>
    </location>
    <ligand>
        <name>Zn(2+)</name>
        <dbReference type="ChEBI" id="CHEBI:29105"/>
    </ligand>
</feature>
<feature type="binding site" evidence="10">
    <location>
        <begin position="201"/>
        <end position="209"/>
    </location>
    <ligand>
        <name>GTP</name>
        <dbReference type="ChEBI" id="CHEBI:37565"/>
    </ligand>
</feature>
<dbReference type="AlphaFoldDB" id="M3GD02"/>